<reference evidence="1" key="2">
    <citation type="journal article" date="2015" name="Data Brief">
        <title>Shoot transcriptome of the giant reed, Arundo donax.</title>
        <authorList>
            <person name="Barrero R.A."/>
            <person name="Guerrero F.D."/>
            <person name="Moolhuijzen P."/>
            <person name="Goolsby J.A."/>
            <person name="Tidwell J."/>
            <person name="Bellgard S.E."/>
            <person name="Bellgard M.I."/>
        </authorList>
    </citation>
    <scope>NUCLEOTIDE SEQUENCE</scope>
    <source>
        <tissue evidence="1">Shoot tissue taken approximately 20 cm above the soil surface</tissue>
    </source>
</reference>
<accession>A0A0A9GKK0</accession>
<proteinExistence type="predicted"/>
<dbReference type="AlphaFoldDB" id="A0A0A9GKK0"/>
<reference evidence="1" key="1">
    <citation type="submission" date="2014-09" db="EMBL/GenBank/DDBJ databases">
        <authorList>
            <person name="Magalhaes I.L.F."/>
            <person name="Oliveira U."/>
            <person name="Santos F.R."/>
            <person name="Vidigal T.H.D.A."/>
            <person name="Brescovit A.D."/>
            <person name="Santos A.J."/>
        </authorList>
    </citation>
    <scope>NUCLEOTIDE SEQUENCE</scope>
    <source>
        <tissue evidence="1">Shoot tissue taken approximately 20 cm above the soil surface</tissue>
    </source>
</reference>
<dbReference type="PANTHER" id="PTHR33116">
    <property type="entry name" value="REVERSE TRANSCRIPTASE ZINC-BINDING DOMAIN-CONTAINING PROTEIN-RELATED-RELATED"/>
    <property type="match status" value="1"/>
</dbReference>
<evidence type="ECO:0008006" key="2">
    <source>
        <dbReference type="Google" id="ProtNLM"/>
    </source>
</evidence>
<sequence length="162" mass="18200">MKHLAGIFGCKIGTLPFTYLGLPVVTTKPRVDDHAPLINRMERRLSAVASFLATSGRLTLVNLALSSLPTYTMCTLLLPITVTENIDRARRNCLWRGSDVNAKGKPLVAWKKVYRPKSKGGLGVVDLKSQNEALLVKHLHKFYNKMDLPWVNLIWNTHYTDS</sequence>
<dbReference type="EMBL" id="GBRH01176693">
    <property type="protein sequence ID" value="JAE21203.1"/>
    <property type="molecule type" value="Transcribed_RNA"/>
</dbReference>
<organism evidence="1">
    <name type="scientific">Arundo donax</name>
    <name type="common">Giant reed</name>
    <name type="synonym">Donax arundinaceus</name>
    <dbReference type="NCBI Taxonomy" id="35708"/>
    <lineage>
        <taxon>Eukaryota</taxon>
        <taxon>Viridiplantae</taxon>
        <taxon>Streptophyta</taxon>
        <taxon>Embryophyta</taxon>
        <taxon>Tracheophyta</taxon>
        <taxon>Spermatophyta</taxon>
        <taxon>Magnoliopsida</taxon>
        <taxon>Liliopsida</taxon>
        <taxon>Poales</taxon>
        <taxon>Poaceae</taxon>
        <taxon>PACMAD clade</taxon>
        <taxon>Arundinoideae</taxon>
        <taxon>Arundineae</taxon>
        <taxon>Arundo</taxon>
    </lineage>
</organism>
<evidence type="ECO:0000313" key="1">
    <source>
        <dbReference type="EMBL" id="JAE21203.1"/>
    </source>
</evidence>
<name>A0A0A9GKK0_ARUDO</name>
<protein>
    <recommendedName>
        <fullName evidence="2">Reverse transcriptase domain-containing protein</fullName>
    </recommendedName>
</protein>
<dbReference type="PANTHER" id="PTHR33116:SF87">
    <property type="entry name" value="OS01G0158850 PROTEIN"/>
    <property type="match status" value="1"/>
</dbReference>